<comment type="caution">
    <text evidence="2">The sequence shown here is derived from an EMBL/GenBank/DDBJ whole genome shotgun (WGS) entry which is preliminary data.</text>
</comment>
<evidence type="ECO:0000313" key="3">
    <source>
        <dbReference type="Proteomes" id="UP000266723"/>
    </source>
</evidence>
<evidence type="ECO:0000256" key="1">
    <source>
        <dbReference type="SAM" id="MobiDB-lite"/>
    </source>
</evidence>
<reference evidence="2 3" key="1">
    <citation type="journal article" date="2020" name="BMC Genomics">
        <title>Intraspecific diversification of the crop wild relative Brassica cretica Lam. using demographic model selection.</title>
        <authorList>
            <person name="Kioukis A."/>
            <person name="Michalopoulou V.A."/>
            <person name="Briers L."/>
            <person name="Pirintsos S."/>
            <person name="Studholme D.J."/>
            <person name="Pavlidis P."/>
            <person name="Sarris P.F."/>
        </authorList>
    </citation>
    <scope>NUCLEOTIDE SEQUENCE [LARGE SCALE GENOMIC DNA]</scope>
    <source>
        <strain evidence="3">cv. PFS-1207/04</strain>
    </source>
</reference>
<evidence type="ECO:0000313" key="2">
    <source>
        <dbReference type="EMBL" id="KAF3568243.1"/>
    </source>
</evidence>
<gene>
    <name evidence="2" type="ORF">DY000_02014392</name>
</gene>
<dbReference type="Proteomes" id="UP000266723">
    <property type="component" value="Unassembled WGS sequence"/>
</dbReference>
<proteinExistence type="predicted"/>
<feature type="region of interest" description="Disordered" evidence="1">
    <location>
        <begin position="14"/>
        <end position="38"/>
    </location>
</feature>
<dbReference type="EMBL" id="QGKV02000759">
    <property type="protein sequence ID" value="KAF3568243.1"/>
    <property type="molecule type" value="Genomic_DNA"/>
</dbReference>
<protein>
    <submittedName>
        <fullName evidence="2">Uncharacterized protein</fullName>
    </submittedName>
</protein>
<name>A0ABQ7D8T5_BRACR</name>
<keyword evidence="3" id="KW-1185">Reference proteome</keyword>
<sequence>MEGSSYRKFSISRRKGAILGPGPENSIAGNRGSFQRGSRGRCSAWGLEDSIPEYFSPTTPMRPRLHRGPGVVTSTILDKDCRDGHGSRKRTSQSLDIKASVPWPSSKIKNIRKLRLNLIQVESQLGQGVSSSQLNGLFGFRADGPSPGQWRAVRSGHWVMDCWGLGQGCGLSPEGLGKALGLGPASNPNRIGDGMQVA</sequence>
<organism evidence="2 3">
    <name type="scientific">Brassica cretica</name>
    <name type="common">Mustard</name>
    <dbReference type="NCBI Taxonomy" id="69181"/>
    <lineage>
        <taxon>Eukaryota</taxon>
        <taxon>Viridiplantae</taxon>
        <taxon>Streptophyta</taxon>
        <taxon>Embryophyta</taxon>
        <taxon>Tracheophyta</taxon>
        <taxon>Spermatophyta</taxon>
        <taxon>Magnoliopsida</taxon>
        <taxon>eudicotyledons</taxon>
        <taxon>Gunneridae</taxon>
        <taxon>Pentapetalae</taxon>
        <taxon>rosids</taxon>
        <taxon>malvids</taxon>
        <taxon>Brassicales</taxon>
        <taxon>Brassicaceae</taxon>
        <taxon>Brassiceae</taxon>
        <taxon>Brassica</taxon>
    </lineage>
</organism>
<accession>A0ABQ7D8T5</accession>